<evidence type="ECO:0000256" key="1">
    <source>
        <dbReference type="ARBA" id="ARBA00001974"/>
    </source>
</evidence>
<dbReference type="InterPro" id="IPR050641">
    <property type="entry name" value="RIFMO-like"/>
</dbReference>
<comment type="caution">
    <text evidence="5">The sequence shown here is derived from an EMBL/GenBank/DDBJ whole genome shotgun (WGS) entry which is preliminary data.</text>
</comment>
<reference evidence="5 6" key="1">
    <citation type="submission" date="2020-03" db="EMBL/GenBank/DDBJ databases">
        <title>Two novel Motilibacter sp.</title>
        <authorList>
            <person name="Liu S."/>
        </authorList>
    </citation>
    <scope>NUCLEOTIDE SEQUENCE [LARGE SCALE GENOMIC DNA]</scope>
    <source>
        <strain evidence="5 6">E257</strain>
    </source>
</reference>
<dbReference type="SUPFAM" id="SSF51905">
    <property type="entry name" value="FAD/NAD(P)-binding domain"/>
    <property type="match status" value="1"/>
</dbReference>
<dbReference type="InterPro" id="IPR002938">
    <property type="entry name" value="FAD-bd"/>
</dbReference>
<comment type="cofactor">
    <cofactor evidence="1">
        <name>FAD</name>
        <dbReference type="ChEBI" id="CHEBI:57692"/>
    </cofactor>
</comment>
<dbReference type="Gene3D" id="3.30.70.2450">
    <property type="match status" value="1"/>
</dbReference>
<evidence type="ECO:0000313" key="5">
    <source>
        <dbReference type="EMBL" id="NHC15579.1"/>
    </source>
</evidence>
<dbReference type="RefSeq" id="WP_166284077.1">
    <property type="nucleotide sequence ID" value="NZ_JAANNP010000038.1"/>
</dbReference>
<accession>A0ABX0H0M7</accession>
<feature type="domain" description="FAD-binding" evidence="4">
    <location>
        <begin position="2"/>
        <end position="338"/>
    </location>
</feature>
<dbReference type="Pfam" id="PF01494">
    <property type="entry name" value="FAD_binding_3"/>
    <property type="match status" value="1"/>
</dbReference>
<dbReference type="PANTHER" id="PTHR43004">
    <property type="entry name" value="TRK SYSTEM POTASSIUM UPTAKE PROTEIN"/>
    <property type="match status" value="1"/>
</dbReference>
<protein>
    <submittedName>
        <fullName evidence="5">NAD(P)-binding protein</fullName>
    </submittedName>
</protein>
<keyword evidence="3" id="KW-0274">FAD</keyword>
<dbReference type="InterPro" id="IPR036188">
    <property type="entry name" value="FAD/NAD-bd_sf"/>
</dbReference>
<evidence type="ECO:0000313" key="6">
    <source>
        <dbReference type="Proteomes" id="UP000800981"/>
    </source>
</evidence>
<dbReference type="Proteomes" id="UP000800981">
    <property type="component" value="Unassembled WGS sequence"/>
</dbReference>
<evidence type="ECO:0000256" key="2">
    <source>
        <dbReference type="ARBA" id="ARBA00022630"/>
    </source>
</evidence>
<evidence type="ECO:0000259" key="4">
    <source>
        <dbReference type="Pfam" id="PF01494"/>
    </source>
</evidence>
<name>A0ABX0H0M7_9ACTN</name>
<gene>
    <name evidence="5" type="ORF">G9H71_17500</name>
</gene>
<sequence>MSEVLVVGAGPTGLATGCLLRAAGVDVRVVDRRPELSGPEDSVLLWSATLGALGEIGVGPPVQLAGRAVHAARYVDRGRVLARVPLQGEHPHLQPVVLGRATLQRLLCERLAQLGVRVEWDTEALQIGTSGHGVSLVLDRRGHRAEAGAAYVVGCDGADSTVRGAAGVGWEDVGAAGDGDSAYAEIEARTRLDASTAHVFRSGGGVVMLLPTAAGTWSVVGYARDLQWGPRPGTAQLQALLDSCGAAGLVRARRVVSFVPGDGSRGVAATYRAGRLLLAGAAAHAHPSRGGEGLNLGLQDAHNLAWKLALVVRGAARDRLLDSYDAERRPVARAALRDTAAEERRVLAGESRMARWVRGSVPAQLRRDGELEHRLARAAVADADYTGSPLTTGSRLAGADHVPGRPFRVAPGVDAAAAVRGDGAITLVLVAGRDGPAATLPVLHAVADRHAPRVRALAVPGAPGTGARPAAGYVLGVRPDGHIGYRGPASDRGSLEAWLRDGVGLLPGRG</sequence>
<keyword evidence="6" id="KW-1185">Reference proteome</keyword>
<dbReference type="Gene3D" id="3.50.50.60">
    <property type="entry name" value="FAD/NAD(P)-binding domain"/>
    <property type="match status" value="1"/>
</dbReference>
<dbReference type="PANTHER" id="PTHR43004:SF19">
    <property type="entry name" value="BINDING MONOOXYGENASE, PUTATIVE (JCVI)-RELATED"/>
    <property type="match status" value="1"/>
</dbReference>
<proteinExistence type="predicted"/>
<keyword evidence="2" id="KW-0285">Flavoprotein</keyword>
<organism evidence="5 6">
    <name type="scientific">Motilibacter deserti</name>
    <dbReference type="NCBI Taxonomy" id="2714956"/>
    <lineage>
        <taxon>Bacteria</taxon>
        <taxon>Bacillati</taxon>
        <taxon>Actinomycetota</taxon>
        <taxon>Actinomycetes</taxon>
        <taxon>Motilibacterales</taxon>
        <taxon>Motilibacteraceae</taxon>
        <taxon>Motilibacter</taxon>
    </lineage>
</organism>
<evidence type="ECO:0000256" key="3">
    <source>
        <dbReference type="ARBA" id="ARBA00022827"/>
    </source>
</evidence>
<dbReference type="PRINTS" id="PR00420">
    <property type="entry name" value="RNGMNOXGNASE"/>
</dbReference>
<dbReference type="EMBL" id="JAANNP010000038">
    <property type="protein sequence ID" value="NHC15579.1"/>
    <property type="molecule type" value="Genomic_DNA"/>
</dbReference>